<dbReference type="Gene3D" id="3.40.50.2020">
    <property type="match status" value="1"/>
</dbReference>
<dbReference type="Proteomes" id="UP000242815">
    <property type="component" value="Unassembled WGS sequence"/>
</dbReference>
<dbReference type="InterPro" id="IPR029057">
    <property type="entry name" value="PRTase-like"/>
</dbReference>
<dbReference type="InterPro" id="IPR000836">
    <property type="entry name" value="PRTase_dom"/>
</dbReference>
<dbReference type="PANTHER" id="PTHR47505">
    <property type="entry name" value="DNA UTILIZATION PROTEIN YHGH"/>
    <property type="match status" value="1"/>
</dbReference>
<dbReference type="SUPFAM" id="SSF53271">
    <property type="entry name" value="PRTase-like"/>
    <property type="match status" value="1"/>
</dbReference>
<feature type="domain" description="Phosphoribosyltransferase" evidence="2">
    <location>
        <begin position="143"/>
        <end position="236"/>
    </location>
</feature>
<dbReference type="Pfam" id="PF00156">
    <property type="entry name" value="Pribosyltran"/>
    <property type="match status" value="1"/>
</dbReference>
<dbReference type="InterPro" id="IPR051910">
    <property type="entry name" value="ComF/GntX_DNA_util-trans"/>
</dbReference>
<evidence type="ECO:0000313" key="3">
    <source>
        <dbReference type="EMBL" id="SFQ57088.1"/>
    </source>
</evidence>
<organism evidence="3 4">
    <name type="scientific">Halopseudomonas formosensis</name>
    <dbReference type="NCBI Taxonomy" id="1002526"/>
    <lineage>
        <taxon>Bacteria</taxon>
        <taxon>Pseudomonadati</taxon>
        <taxon>Pseudomonadota</taxon>
        <taxon>Gammaproteobacteria</taxon>
        <taxon>Pseudomonadales</taxon>
        <taxon>Pseudomonadaceae</taxon>
        <taxon>Halopseudomonas</taxon>
    </lineage>
</organism>
<proteinExistence type="inferred from homology"/>
<dbReference type="AlphaFoldDB" id="A0A1I5ZKW2"/>
<dbReference type="CDD" id="cd06223">
    <property type="entry name" value="PRTases_typeI"/>
    <property type="match status" value="1"/>
</dbReference>
<dbReference type="OrthoDB" id="9793412at2"/>
<dbReference type="RefSeq" id="WP_090535935.1">
    <property type="nucleotide sequence ID" value="NZ_FOYD01000001.1"/>
</dbReference>
<evidence type="ECO:0000313" key="4">
    <source>
        <dbReference type="Proteomes" id="UP000242815"/>
    </source>
</evidence>
<dbReference type="PANTHER" id="PTHR47505:SF1">
    <property type="entry name" value="DNA UTILIZATION PROTEIN YHGH"/>
    <property type="match status" value="1"/>
</dbReference>
<dbReference type="STRING" id="1002526.SAMN05216578_101102"/>
<gene>
    <name evidence="3" type="ORF">SAMN05216578_101102</name>
</gene>
<reference evidence="3 4" key="1">
    <citation type="submission" date="2016-10" db="EMBL/GenBank/DDBJ databases">
        <authorList>
            <person name="de Groot N.N."/>
        </authorList>
    </citation>
    <scope>NUCLEOTIDE SEQUENCE [LARGE SCALE GENOMIC DNA]</scope>
    <source>
        <strain evidence="3 4">JCM 18415</strain>
    </source>
</reference>
<name>A0A1I5ZKW2_9GAMM</name>
<dbReference type="EMBL" id="FOYD01000001">
    <property type="protein sequence ID" value="SFQ57088.1"/>
    <property type="molecule type" value="Genomic_DNA"/>
</dbReference>
<sequence>MRQLVYKWININQINRCLLCLGSAAGSPDCICPPCLDDLPWLGPACRQCALPLSAEGLLCGKCQQRPPAFSQVIAPLRYRFPIDSLIPAFKHQHRLTWGRLLARLLQQAVIHHYQDRQLQLPDAVIPLPLHRSRQARRGFNQAMELARPIARALDIPLDYRNLRRRRATTAQQGLDARARQRNLRDAFICRHPTRLAGRHLALVDDVMTTGTTVNEASRTLLQAGAASVTVWCVARVDAPDNPTVTETDGPAERQLG</sequence>
<protein>
    <submittedName>
        <fullName evidence="3">ComF family protein</fullName>
    </submittedName>
</protein>
<evidence type="ECO:0000259" key="2">
    <source>
        <dbReference type="Pfam" id="PF00156"/>
    </source>
</evidence>
<accession>A0A1I5ZKW2</accession>
<comment type="similarity">
    <text evidence="1">Belongs to the ComF/GntX family.</text>
</comment>
<evidence type="ECO:0000256" key="1">
    <source>
        <dbReference type="ARBA" id="ARBA00008007"/>
    </source>
</evidence>